<evidence type="ECO:0000256" key="5">
    <source>
        <dbReference type="PIRNR" id="PIRNR038471"/>
    </source>
</evidence>
<feature type="domain" description="Rod shape-determining protein MreC beta-barrel core" evidence="7">
    <location>
        <begin position="114"/>
        <end position="262"/>
    </location>
</feature>
<keyword evidence="6" id="KW-0472">Membrane</keyword>
<dbReference type="AlphaFoldDB" id="A0A846MNZ4"/>
<dbReference type="GO" id="GO:0008360">
    <property type="term" value="P:regulation of cell shape"/>
    <property type="evidence" value="ECO:0007669"/>
    <property type="project" value="UniProtKB-KW"/>
</dbReference>
<accession>A0A846MNZ4</accession>
<proteinExistence type="inferred from homology"/>
<evidence type="ECO:0000256" key="4">
    <source>
        <dbReference type="ARBA" id="ARBA00032089"/>
    </source>
</evidence>
<evidence type="ECO:0000259" key="7">
    <source>
        <dbReference type="Pfam" id="PF04085"/>
    </source>
</evidence>
<dbReference type="PANTHER" id="PTHR34138">
    <property type="entry name" value="CELL SHAPE-DETERMINING PROTEIN MREC"/>
    <property type="match status" value="1"/>
</dbReference>
<dbReference type="RefSeq" id="WP_166918456.1">
    <property type="nucleotide sequence ID" value="NZ_JAASRN010000001.1"/>
</dbReference>
<dbReference type="GO" id="GO:0005886">
    <property type="term" value="C:plasma membrane"/>
    <property type="evidence" value="ECO:0007669"/>
    <property type="project" value="TreeGrafter"/>
</dbReference>
<dbReference type="InterPro" id="IPR055342">
    <property type="entry name" value="MreC_beta-barrel_core"/>
</dbReference>
<evidence type="ECO:0000256" key="6">
    <source>
        <dbReference type="SAM" id="Phobius"/>
    </source>
</evidence>
<dbReference type="Gene3D" id="2.40.10.340">
    <property type="entry name" value="Rod shape-determining protein MreC, domain 1"/>
    <property type="match status" value="1"/>
</dbReference>
<dbReference type="NCBIfam" id="NF010532">
    <property type="entry name" value="PRK13922.9-3"/>
    <property type="match status" value="1"/>
</dbReference>
<gene>
    <name evidence="8" type="ORF">FHS56_000675</name>
</gene>
<keyword evidence="6" id="KW-1133">Transmembrane helix</keyword>
<dbReference type="Pfam" id="PF04085">
    <property type="entry name" value="MreC"/>
    <property type="match status" value="1"/>
</dbReference>
<dbReference type="InterPro" id="IPR042177">
    <property type="entry name" value="Cell/Rod_1"/>
</dbReference>
<evidence type="ECO:0000256" key="1">
    <source>
        <dbReference type="ARBA" id="ARBA00009369"/>
    </source>
</evidence>
<dbReference type="EMBL" id="JAASRN010000001">
    <property type="protein sequence ID" value="NIK73189.1"/>
    <property type="molecule type" value="Genomic_DNA"/>
</dbReference>
<comment type="function">
    <text evidence="5">Involved in formation and maintenance of cell shape.</text>
</comment>
<dbReference type="Gene3D" id="2.40.10.350">
    <property type="entry name" value="Rod shape-determining protein MreC, domain 2"/>
    <property type="match status" value="1"/>
</dbReference>
<feature type="transmembrane region" description="Helical" evidence="6">
    <location>
        <begin position="7"/>
        <end position="29"/>
    </location>
</feature>
<reference evidence="8 9" key="1">
    <citation type="submission" date="2020-03" db="EMBL/GenBank/DDBJ databases">
        <title>Genomic Encyclopedia of Type Strains, Phase IV (KMG-IV): sequencing the most valuable type-strain genomes for metagenomic binning, comparative biology and taxonomic classification.</title>
        <authorList>
            <person name="Goeker M."/>
        </authorList>
    </citation>
    <scope>NUCLEOTIDE SEQUENCE [LARGE SCALE GENOMIC DNA]</scope>
    <source>
        <strain evidence="8 9">DSM 5718</strain>
    </source>
</reference>
<dbReference type="Proteomes" id="UP000537126">
    <property type="component" value="Unassembled WGS sequence"/>
</dbReference>
<evidence type="ECO:0000256" key="3">
    <source>
        <dbReference type="ARBA" id="ARBA00022960"/>
    </source>
</evidence>
<sequence>MQAFFAFLYRIRAFLLFVVLEVIAIVWMGQGNSYHSYILRQWGREFSGFVQTQVAGVYAFFHLKQDHRMLLQENSRLRSELWQAYAHINQLEALRHLPQDSLLRTRYELVDANVISNQTQFTTNYFLINKGSRAGVAPGMGVISSTGVAGKVVKCSPHYAVVLSLLSTKFGVSAYLPRVGHESFVRWEGRNPQYAVLKDIPQPVKVSRGDSVFTSNFSRIFPKNLLVGTVVEVKDIPGSTYHDVIVKLSTDFRQLRYVYVLKEKDKEEIDRLTEGINF</sequence>
<comment type="caution">
    <text evidence="8">The sequence shown here is derived from an EMBL/GenBank/DDBJ whole genome shotgun (WGS) entry which is preliminary data.</text>
</comment>
<evidence type="ECO:0000256" key="2">
    <source>
        <dbReference type="ARBA" id="ARBA00013855"/>
    </source>
</evidence>
<dbReference type="PIRSF" id="PIRSF038471">
    <property type="entry name" value="MreC"/>
    <property type="match status" value="1"/>
</dbReference>
<evidence type="ECO:0000313" key="8">
    <source>
        <dbReference type="EMBL" id="NIK73189.1"/>
    </source>
</evidence>
<dbReference type="InterPro" id="IPR042175">
    <property type="entry name" value="Cell/Rod_MreC_2"/>
</dbReference>
<protein>
    <recommendedName>
        <fullName evidence="2 5">Cell shape-determining protein MreC</fullName>
    </recommendedName>
    <alternativeName>
        <fullName evidence="4 5">Cell shape protein MreC</fullName>
    </alternativeName>
</protein>
<dbReference type="InterPro" id="IPR007221">
    <property type="entry name" value="MreC"/>
</dbReference>
<evidence type="ECO:0000313" key="9">
    <source>
        <dbReference type="Proteomes" id="UP000537126"/>
    </source>
</evidence>
<keyword evidence="9" id="KW-1185">Reference proteome</keyword>
<keyword evidence="6" id="KW-0812">Transmembrane</keyword>
<dbReference type="PANTHER" id="PTHR34138:SF1">
    <property type="entry name" value="CELL SHAPE-DETERMINING PROTEIN MREC"/>
    <property type="match status" value="1"/>
</dbReference>
<name>A0A846MNZ4_9BACT</name>
<keyword evidence="3 5" id="KW-0133">Cell shape</keyword>
<organism evidence="8 9">
    <name type="scientific">Thermonema lapsum</name>
    <dbReference type="NCBI Taxonomy" id="28195"/>
    <lineage>
        <taxon>Bacteria</taxon>
        <taxon>Pseudomonadati</taxon>
        <taxon>Bacteroidota</taxon>
        <taxon>Cytophagia</taxon>
        <taxon>Cytophagales</taxon>
        <taxon>Thermonemataceae</taxon>
        <taxon>Thermonema</taxon>
    </lineage>
</organism>
<comment type="similarity">
    <text evidence="1 5">Belongs to the MreC family.</text>
</comment>